<dbReference type="InterPro" id="IPR039425">
    <property type="entry name" value="RNA_pol_sigma-70-like"/>
</dbReference>
<dbReference type="RefSeq" id="WP_168205134.1">
    <property type="nucleotide sequence ID" value="NZ_CP042913.1"/>
</dbReference>
<dbReference type="InterPro" id="IPR036388">
    <property type="entry name" value="WH-like_DNA-bd_sf"/>
</dbReference>
<sequence>MASETQPDWACLVDKHAERVFRIAYRILGSVQDAEDVSQNVFSEAVKLHAAGPIQSWLGLFVRLASLRALDMRRSRRSVLQLIESDRATQSGPAEEAIGAELAVWLREATSRLPDQQAAVFSLTYYEHLDRGTIAEVLEIEPEAVSTCLYKARKRLRSELQVLDGGTE</sequence>
<dbReference type="InterPro" id="IPR007627">
    <property type="entry name" value="RNA_pol_sigma70_r2"/>
</dbReference>
<dbReference type="KEGG" id="bgok:Pr1d_18520"/>
<evidence type="ECO:0000256" key="5">
    <source>
        <dbReference type="ARBA" id="ARBA00023163"/>
    </source>
</evidence>
<dbReference type="Pfam" id="PF08281">
    <property type="entry name" value="Sigma70_r4_2"/>
    <property type="match status" value="1"/>
</dbReference>
<dbReference type="PANTHER" id="PTHR43133">
    <property type="entry name" value="RNA POLYMERASE ECF-TYPE SIGMA FACTO"/>
    <property type="match status" value="1"/>
</dbReference>
<evidence type="ECO:0000256" key="4">
    <source>
        <dbReference type="ARBA" id="ARBA00023125"/>
    </source>
</evidence>
<comment type="similarity">
    <text evidence="1">Belongs to the sigma-70 factor family. ECF subfamily.</text>
</comment>
<gene>
    <name evidence="8" type="primary">sigE_1</name>
    <name evidence="8" type="ORF">Pr1d_18520</name>
</gene>
<evidence type="ECO:0000313" key="8">
    <source>
        <dbReference type="EMBL" id="QEG34571.1"/>
    </source>
</evidence>
<feature type="domain" description="RNA polymerase sigma factor 70 region 4 type 2" evidence="7">
    <location>
        <begin position="105"/>
        <end position="156"/>
    </location>
</feature>
<dbReference type="Proteomes" id="UP000323917">
    <property type="component" value="Chromosome"/>
</dbReference>
<dbReference type="AlphaFoldDB" id="A0A5B9QK90"/>
<dbReference type="Gene3D" id="1.10.1740.10">
    <property type="match status" value="1"/>
</dbReference>
<dbReference type="PANTHER" id="PTHR43133:SF8">
    <property type="entry name" value="RNA POLYMERASE SIGMA FACTOR HI_1459-RELATED"/>
    <property type="match status" value="1"/>
</dbReference>
<keyword evidence="4" id="KW-0238">DNA-binding</keyword>
<dbReference type="InterPro" id="IPR013325">
    <property type="entry name" value="RNA_pol_sigma_r2"/>
</dbReference>
<dbReference type="NCBIfam" id="TIGR02937">
    <property type="entry name" value="sigma70-ECF"/>
    <property type="match status" value="1"/>
</dbReference>
<keyword evidence="2" id="KW-0805">Transcription regulation</keyword>
<dbReference type="GO" id="GO:0003677">
    <property type="term" value="F:DNA binding"/>
    <property type="evidence" value="ECO:0007669"/>
    <property type="project" value="UniProtKB-KW"/>
</dbReference>
<dbReference type="GO" id="GO:0006352">
    <property type="term" value="P:DNA-templated transcription initiation"/>
    <property type="evidence" value="ECO:0007669"/>
    <property type="project" value="InterPro"/>
</dbReference>
<dbReference type="Gene3D" id="1.10.10.10">
    <property type="entry name" value="Winged helix-like DNA-binding domain superfamily/Winged helix DNA-binding domain"/>
    <property type="match status" value="1"/>
</dbReference>
<protein>
    <submittedName>
        <fullName evidence="8">ECF RNA polymerase sigma factor SigE</fullName>
    </submittedName>
</protein>
<dbReference type="InterPro" id="IPR013324">
    <property type="entry name" value="RNA_pol_sigma_r3/r4-like"/>
</dbReference>
<proteinExistence type="inferred from homology"/>
<keyword evidence="9" id="KW-1185">Reference proteome</keyword>
<dbReference type="Pfam" id="PF04542">
    <property type="entry name" value="Sigma70_r2"/>
    <property type="match status" value="1"/>
</dbReference>
<evidence type="ECO:0000259" key="7">
    <source>
        <dbReference type="Pfam" id="PF08281"/>
    </source>
</evidence>
<name>A0A5B9QK90_9BACT</name>
<evidence type="ECO:0000256" key="3">
    <source>
        <dbReference type="ARBA" id="ARBA00023082"/>
    </source>
</evidence>
<dbReference type="GO" id="GO:0016987">
    <property type="term" value="F:sigma factor activity"/>
    <property type="evidence" value="ECO:0007669"/>
    <property type="project" value="UniProtKB-KW"/>
</dbReference>
<evidence type="ECO:0000259" key="6">
    <source>
        <dbReference type="Pfam" id="PF04542"/>
    </source>
</evidence>
<evidence type="ECO:0000313" key="9">
    <source>
        <dbReference type="Proteomes" id="UP000323917"/>
    </source>
</evidence>
<organism evidence="8 9">
    <name type="scientific">Bythopirellula goksoeyrii</name>
    <dbReference type="NCBI Taxonomy" id="1400387"/>
    <lineage>
        <taxon>Bacteria</taxon>
        <taxon>Pseudomonadati</taxon>
        <taxon>Planctomycetota</taxon>
        <taxon>Planctomycetia</taxon>
        <taxon>Pirellulales</taxon>
        <taxon>Lacipirellulaceae</taxon>
        <taxon>Bythopirellula</taxon>
    </lineage>
</organism>
<accession>A0A5B9QK90</accession>
<dbReference type="InterPro" id="IPR014284">
    <property type="entry name" value="RNA_pol_sigma-70_dom"/>
</dbReference>
<evidence type="ECO:0000256" key="2">
    <source>
        <dbReference type="ARBA" id="ARBA00023015"/>
    </source>
</evidence>
<reference evidence="8 9" key="1">
    <citation type="submission" date="2019-08" db="EMBL/GenBank/DDBJ databases">
        <title>Deep-cultivation of Planctomycetes and their phenomic and genomic characterization uncovers novel biology.</title>
        <authorList>
            <person name="Wiegand S."/>
            <person name="Jogler M."/>
            <person name="Boedeker C."/>
            <person name="Pinto D."/>
            <person name="Vollmers J."/>
            <person name="Rivas-Marin E."/>
            <person name="Kohn T."/>
            <person name="Peeters S.H."/>
            <person name="Heuer A."/>
            <person name="Rast P."/>
            <person name="Oberbeckmann S."/>
            <person name="Bunk B."/>
            <person name="Jeske O."/>
            <person name="Meyerdierks A."/>
            <person name="Storesund J.E."/>
            <person name="Kallscheuer N."/>
            <person name="Luecker S."/>
            <person name="Lage O.M."/>
            <person name="Pohl T."/>
            <person name="Merkel B.J."/>
            <person name="Hornburger P."/>
            <person name="Mueller R.-W."/>
            <person name="Bruemmer F."/>
            <person name="Labrenz M."/>
            <person name="Spormann A.M."/>
            <person name="Op den Camp H."/>
            <person name="Overmann J."/>
            <person name="Amann R."/>
            <person name="Jetten M.S.M."/>
            <person name="Mascher T."/>
            <person name="Medema M.H."/>
            <person name="Devos D.P."/>
            <person name="Kaster A.-K."/>
            <person name="Ovreas L."/>
            <person name="Rohde M."/>
            <person name="Galperin M.Y."/>
            <person name="Jogler C."/>
        </authorList>
    </citation>
    <scope>NUCLEOTIDE SEQUENCE [LARGE SCALE GENOMIC DNA]</scope>
    <source>
        <strain evidence="8 9">Pr1d</strain>
    </source>
</reference>
<dbReference type="EMBL" id="CP042913">
    <property type="protein sequence ID" value="QEG34571.1"/>
    <property type="molecule type" value="Genomic_DNA"/>
</dbReference>
<feature type="domain" description="RNA polymerase sigma-70 region 2" evidence="6">
    <location>
        <begin position="12"/>
        <end position="76"/>
    </location>
</feature>
<dbReference type="InterPro" id="IPR013249">
    <property type="entry name" value="RNA_pol_sigma70_r4_t2"/>
</dbReference>
<keyword evidence="5" id="KW-0804">Transcription</keyword>
<keyword evidence="3" id="KW-0731">Sigma factor</keyword>
<dbReference type="SUPFAM" id="SSF88946">
    <property type="entry name" value="Sigma2 domain of RNA polymerase sigma factors"/>
    <property type="match status" value="1"/>
</dbReference>
<dbReference type="SUPFAM" id="SSF88659">
    <property type="entry name" value="Sigma3 and sigma4 domains of RNA polymerase sigma factors"/>
    <property type="match status" value="1"/>
</dbReference>
<evidence type="ECO:0000256" key="1">
    <source>
        <dbReference type="ARBA" id="ARBA00010641"/>
    </source>
</evidence>